<comment type="similarity">
    <text evidence="2">Belongs to the cation transport ATPase (P-type) (TC 3.A.3) family. Type V subfamily.</text>
</comment>
<dbReference type="PANTHER" id="PTHR45630">
    <property type="entry name" value="CATION-TRANSPORTING ATPASE-RELATED"/>
    <property type="match status" value="1"/>
</dbReference>
<keyword evidence="7" id="KW-0460">Magnesium</keyword>
<feature type="transmembrane region" description="Helical" evidence="11">
    <location>
        <begin position="261"/>
        <end position="282"/>
    </location>
</feature>
<feature type="transmembrane region" description="Helical" evidence="11">
    <location>
        <begin position="1242"/>
        <end position="1260"/>
    </location>
</feature>
<evidence type="ECO:0000313" key="14">
    <source>
        <dbReference type="Proteomes" id="UP001139887"/>
    </source>
</evidence>
<dbReference type="SUPFAM" id="SSF56784">
    <property type="entry name" value="HAD-like"/>
    <property type="match status" value="1"/>
</dbReference>
<feature type="transmembrane region" description="Helical" evidence="11">
    <location>
        <begin position="1118"/>
        <end position="1141"/>
    </location>
</feature>
<protein>
    <recommendedName>
        <fullName evidence="12">P-type ATPase A domain-containing protein</fullName>
    </recommendedName>
</protein>
<dbReference type="GO" id="GO:0019829">
    <property type="term" value="F:ATPase-coupled monoatomic cation transmembrane transporter activity"/>
    <property type="evidence" value="ECO:0007669"/>
    <property type="project" value="TreeGrafter"/>
</dbReference>
<evidence type="ECO:0000256" key="5">
    <source>
        <dbReference type="ARBA" id="ARBA00022741"/>
    </source>
</evidence>
<dbReference type="SFLD" id="SFLDS00003">
    <property type="entry name" value="Haloacid_Dehalogenase"/>
    <property type="match status" value="1"/>
</dbReference>
<dbReference type="PRINTS" id="PR00119">
    <property type="entry name" value="CATATPASE"/>
</dbReference>
<evidence type="ECO:0000259" key="12">
    <source>
        <dbReference type="Pfam" id="PF00122"/>
    </source>
</evidence>
<dbReference type="InterPro" id="IPR008250">
    <property type="entry name" value="ATPase_P-typ_transduc_dom_A_sf"/>
</dbReference>
<dbReference type="Gene3D" id="3.40.50.1000">
    <property type="entry name" value="HAD superfamily/HAD-like"/>
    <property type="match status" value="1"/>
</dbReference>
<dbReference type="GO" id="GO:0016020">
    <property type="term" value="C:membrane"/>
    <property type="evidence" value="ECO:0007669"/>
    <property type="project" value="UniProtKB-SubCell"/>
</dbReference>
<dbReference type="InterPro" id="IPR023299">
    <property type="entry name" value="ATPase_P-typ_cyto_dom_N"/>
</dbReference>
<dbReference type="InterPro" id="IPR006544">
    <property type="entry name" value="P-type_TPase_V"/>
</dbReference>
<comment type="caution">
    <text evidence="13">The sequence shown here is derived from an EMBL/GenBank/DDBJ whole genome shotgun (WGS) entry which is preliminary data.</text>
</comment>
<comment type="subcellular location">
    <subcellularLocation>
        <location evidence="1">Membrane</location>
        <topology evidence="1">Multi-pass membrane protein</topology>
    </subcellularLocation>
</comment>
<dbReference type="GO" id="GO:0016887">
    <property type="term" value="F:ATP hydrolysis activity"/>
    <property type="evidence" value="ECO:0007669"/>
    <property type="project" value="InterPro"/>
</dbReference>
<sequence>NSVDAAGNVCPVVDRSGLSCPVLCVRELSDCPEQIKPPSDCPAGEQLCDDGSCHKSCSEIVNPCLCGMDAGELKIAYKACSPYAQSVTVRHYDPSTKKEQIEFTCAQAWGMVAANATFEDDGQNTGADAWSANSTRAAIWGDCPLAQEPQLTFTETFCLAFYGIIGSQVVLYLLWHMYKSICERHAAQMRRICSQQPAKASQQSAASIVGDKLSEKELQVHSDISSTDVCSLADATAVSVSQLPSGMMLLRGFKNDIGGLFMYYLTLLSTAGWIVLLAIIVSDYYGTVKGGVAYGLLANSNTSMAIFVFIWHLAAVWLVIMLACKRRLRNYFRVECMLAQARVIQVEERQEEVIMTEGNQNRLTRLVTNARNWAVRRFGLNIVIESCMVQQAGEHRFIEYRCTRYVFSDKRGIFESHAFDMGNTHQKLLACQQGLSTDEAQGRLARVGENFIRVKVPSFPVCLMQELFTFVYAYQMLCFWVWFYFNYYKMGLVQLGVILISANIKVFIRLRSERRVKKLAERRSTCIVRRDGQWGEVDTENLVPGDVLAIEAGMEMMCDGCVLHGEAVVDESSLTGEAMPVRKLQLKGDSIAFDTVGKDSKAYSVYAGTRVVQCAGSKDDPQTLVLVLRTRTATDKGKQIRRILFPVQYSFVLDEQLRVSILALLAYSGVGFGLSIWLMGHDLTSWLYGTFVVSQTLPPLLPAALVVGQSVAADRLRRQQIYCIDLPRITAAGKARILALDKTGTLTKEGLEYHAVQPVSSDNTKFDPAQADMTQLPELLQMGLATCHAATKVDGQFIGNPVDMEQAINANCSISKSAALDALDTIYLHSCELSLDVVKRFEFEHARQSMSVAIRDPRNGHIHVYIKGSYERIKQMSQVSLVDYDTTAVSWAKQGCYVLALAHRDLGPIDISGLSREELESGCDLQALLLFRNQLKEDTAQAIAELRAGGTRTIIVTGDTAMTAAYIARECGMVAPEARIVLATVESGRLVWRDTETDVIVDDISSVGNDVELAVTEEAFNLLAESNQLRQLLLQIRIFARMTPQGKVTCVQLHMERAVTAMCGDGGNDTGALRAAHVGIALAGAEASIVSPFSSSTRSVRACVTLLREGRAGLATSLAAFKFLINYATTMSMLEIVQFYFSVIVPQAVWIMIDSIITVGLCISVTQARTAQNLAPSRPTARLIGAHTLSSIWGQTFINYAFLYGMMGLLFRQSWFRCHEFDSRDIDTSLWWLLGDNYEAEVISIVCLFQFVNAAGVYNFGYRYRRAWVTNIMLVVVYCACLSVISALTLADPNRFGCLFRINCGNSEVLSQMGYHTSVDIKDYNSPIGHNVMPHKFRWTLWALCVVNIISCLAYEKLVVLGPVGRWIKNWWVARHGDSKLYLKL</sequence>
<dbReference type="InterPro" id="IPR023214">
    <property type="entry name" value="HAD_sf"/>
</dbReference>
<feature type="transmembrane region" description="Helical" evidence="11">
    <location>
        <begin position="659"/>
        <end position="680"/>
    </location>
</feature>
<dbReference type="InterPro" id="IPR018303">
    <property type="entry name" value="ATPase_P-typ_P_site"/>
</dbReference>
<evidence type="ECO:0000313" key="13">
    <source>
        <dbReference type="EMBL" id="KAJ2849391.1"/>
    </source>
</evidence>
<evidence type="ECO:0000256" key="1">
    <source>
        <dbReference type="ARBA" id="ARBA00004141"/>
    </source>
</evidence>
<dbReference type="SUPFAM" id="SSF81665">
    <property type="entry name" value="Calcium ATPase, transmembrane domain M"/>
    <property type="match status" value="1"/>
</dbReference>
<dbReference type="Gene3D" id="2.70.150.10">
    <property type="entry name" value="Calcium-transporting ATPase, cytoplasmic transduction domain A"/>
    <property type="match status" value="1"/>
</dbReference>
<keyword evidence="14" id="KW-1185">Reference proteome</keyword>
<keyword evidence="10 11" id="KW-0472">Membrane</keyword>
<dbReference type="PANTHER" id="PTHR45630:SF11">
    <property type="entry name" value="CATION-TRANSPORTING P-TYPE ATPASE N-TERMINAL DOMAIN-CONTAINING PROTEIN"/>
    <property type="match status" value="1"/>
</dbReference>
<dbReference type="InterPro" id="IPR023298">
    <property type="entry name" value="ATPase_P-typ_TM_dom_sf"/>
</dbReference>
<evidence type="ECO:0000256" key="3">
    <source>
        <dbReference type="ARBA" id="ARBA00022692"/>
    </source>
</evidence>
<dbReference type="SFLD" id="SFLDF00027">
    <property type="entry name" value="p-type_atpase"/>
    <property type="match status" value="1"/>
</dbReference>
<dbReference type="InterPro" id="IPR036412">
    <property type="entry name" value="HAD-like_sf"/>
</dbReference>
<dbReference type="PROSITE" id="PS00154">
    <property type="entry name" value="ATPASE_E1_E2"/>
    <property type="match status" value="1"/>
</dbReference>
<keyword evidence="8" id="KW-1278">Translocase</keyword>
<dbReference type="GO" id="GO:0005524">
    <property type="term" value="F:ATP binding"/>
    <property type="evidence" value="ECO:0007669"/>
    <property type="project" value="UniProtKB-KW"/>
</dbReference>
<keyword evidence="3 11" id="KW-0812">Transmembrane</keyword>
<keyword evidence="9 11" id="KW-1133">Transmembrane helix</keyword>
<gene>
    <name evidence="13" type="ORF">IWW36_002664</name>
</gene>
<dbReference type="GO" id="GO:0046872">
    <property type="term" value="F:metal ion binding"/>
    <property type="evidence" value="ECO:0007669"/>
    <property type="project" value="UniProtKB-KW"/>
</dbReference>
<feature type="transmembrane region" description="Helical" evidence="11">
    <location>
        <begin position="686"/>
        <end position="708"/>
    </location>
</feature>
<evidence type="ECO:0000256" key="6">
    <source>
        <dbReference type="ARBA" id="ARBA00022840"/>
    </source>
</evidence>
<evidence type="ECO:0000256" key="11">
    <source>
        <dbReference type="SAM" id="Phobius"/>
    </source>
</evidence>
<feature type="transmembrane region" description="Helical" evidence="11">
    <location>
        <begin position="1189"/>
        <end position="1211"/>
    </location>
</feature>
<keyword evidence="5" id="KW-0547">Nucleotide-binding</keyword>
<proteinExistence type="inferred from homology"/>
<evidence type="ECO:0000256" key="4">
    <source>
        <dbReference type="ARBA" id="ARBA00022723"/>
    </source>
</evidence>
<feature type="transmembrane region" description="Helical" evidence="11">
    <location>
        <begin position="467"/>
        <end position="485"/>
    </location>
</feature>
<keyword evidence="6" id="KW-0067">ATP-binding</keyword>
<feature type="transmembrane region" description="Helical" evidence="11">
    <location>
        <begin position="1147"/>
        <end position="1168"/>
    </location>
</feature>
<dbReference type="SFLD" id="SFLDG00002">
    <property type="entry name" value="C1.7:_P-type_atpase_like"/>
    <property type="match status" value="1"/>
</dbReference>
<name>A0A9W8IFG8_9FUNG</name>
<dbReference type="NCBIfam" id="TIGR01494">
    <property type="entry name" value="ATPase_P-type"/>
    <property type="match status" value="1"/>
</dbReference>
<feature type="transmembrane region" description="Helical" evidence="11">
    <location>
        <begin position="491"/>
        <end position="508"/>
    </location>
</feature>
<feature type="non-terminal residue" evidence="13">
    <location>
        <position position="1"/>
    </location>
</feature>
<dbReference type="OrthoDB" id="48943at2759"/>
<evidence type="ECO:0000256" key="10">
    <source>
        <dbReference type="ARBA" id="ARBA00023136"/>
    </source>
</evidence>
<reference evidence="13" key="1">
    <citation type="submission" date="2022-07" db="EMBL/GenBank/DDBJ databases">
        <title>Phylogenomic reconstructions and comparative analyses of Kickxellomycotina fungi.</title>
        <authorList>
            <person name="Reynolds N.K."/>
            <person name="Stajich J.E."/>
            <person name="Barry K."/>
            <person name="Grigoriev I.V."/>
            <person name="Crous P."/>
            <person name="Smith M.E."/>
        </authorList>
    </citation>
    <scope>NUCLEOTIDE SEQUENCE</scope>
    <source>
        <strain evidence="13">NRRL 1566</strain>
    </source>
</reference>
<feature type="transmembrane region" description="Helical" evidence="11">
    <location>
        <begin position="1272"/>
        <end position="1291"/>
    </location>
</feature>
<dbReference type="Pfam" id="PF00122">
    <property type="entry name" value="E1-E2_ATPase"/>
    <property type="match status" value="1"/>
</dbReference>
<dbReference type="EMBL" id="JANBUW010000081">
    <property type="protein sequence ID" value="KAJ2849391.1"/>
    <property type="molecule type" value="Genomic_DNA"/>
</dbReference>
<dbReference type="InterPro" id="IPR001757">
    <property type="entry name" value="P_typ_ATPase"/>
</dbReference>
<dbReference type="InterPro" id="IPR059000">
    <property type="entry name" value="ATPase_P-type_domA"/>
</dbReference>
<dbReference type="InterPro" id="IPR044492">
    <property type="entry name" value="P_typ_ATPase_HD_dom"/>
</dbReference>
<dbReference type="GO" id="GO:0140358">
    <property type="term" value="F:P-type transmembrane transporter activity"/>
    <property type="evidence" value="ECO:0007669"/>
    <property type="project" value="InterPro"/>
</dbReference>
<accession>A0A9W8IFG8</accession>
<feature type="domain" description="P-type ATPase A" evidence="12">
    <location>
        <begin position="523"/>
        <end position="639"/>
    </location>
</feature>
<evidence type="ECO:0000256" key="2">
    <source>
        <dbReference type="ARBA" id="ARBA00006000"/>
    </source>
</evidence>
<feature type="transmembrane region" description="Helical" evidence="11">
    <location>
        <begin position="1339"/>
        <end position="1360"/>
    </location>
</feature>
<organism evidence="13 14">
    <name type="scientific">Coemansia brasiliensis</name>
    <dbReference type="NCBI Taxonomy" id="2650707"/>
    <lineage>
        <taxon>Eukaryota</taxon>
        <taxon>Fungi</taxon>
        <taxon>Fungi incertae sedis</taxon>
        <taxon>Zoopagomycota</taxon>
        <taxon>Kickxellomycotina</taxon>
        <taxon>Kickxellomycetes</taxon>
        <taxon>Kickxellales</taxon>
        <taxon>Kickxellaceae</taxon>
        <taxon>Coemansia</taxon>
    </lineage>
</organism>
<evidence type="ECO:0000256" key="8">
    <source>
        <dbReference type="ARBA" id="ARBA00022967"/>
    </source>
</evidence>
<dbReference type="PROSITE" id="PS01229">
    <property type="entry name" value="COF_2"/>
    <property type="match status" value="1"/>
</dbReference>
<dbReference type="SUPFAM" id="SSF81653">
    <property type="entry name" value="Calcium ATPase, transduction domain A"/>
    <property type="match status" value="1"/>
</dbReference>
<feature type="transmembrane region" description="Helical" evidence="11">
    <location>
        <begin position="159"/>
        <end position="175"/>
    </location>
</feature>
<dbReference type="Proteomes" id="UP001139887">
    <property type="component" value="Unassembled WGS sequence"/>
</dbReference>
<keyword evidence="4" id="KW-0479">Metal-binding</keyword>
<evidence type="ECO:0000256" key="9">
    <source>
        <dbReference type="ARBA" id="ARBA00022989"/>
    </source>
</evidence>
<evidence type="ECO:0000256" key="7">
    <source>
        <dbReference type="ARBA" id="ARBA00022842"/>
    </source>
</evidence>
<feature type="transmembrane region" description="Helical" evidence="11">
    <location>
        <begin position="302"/>
        <end position="324"/>
    </location>
</feature>
<dbReference type="Gene3D" id="3.40.1110.10">
    <property type="entry name" value="Calcium-transporting ATPase, cytoplasmic domain N"/>
    <property type="match status" value="1"/>
</dbReference>
<dbReference type="SUPFAM" id="SSF81660">
    <property type="entry name" value="Metal cation-transporting ATPase, ATP-binding domain N"/>
    <property type="match status" value="1"/>
</dbReference>